<keyword evidence="1" id="KW-0812">Transmembrane</keyword>
<dbReference type="PANTHER" id="PTHR12126">
    <property type="entry name" value="NADH-UBIQUINONE OXIDOREDUCTASE 39 KDA SUBUNIT-RELATED"/>
    <property type="match status" value="1"/>
</dbReference>
<gene>
    <name evidence="3" type="ORF">BX591_11493</name>
</gene>
<feature type="transmembrane region" description="Helical" evidence="1">
    <location>
        <begin position="322"/>
        <end position="343"/>
    </location>
</feature>
<dbReference type="GO" id="GO:0044877">
    <property type="term" value="F:protein-containing complex binding"/>
    <property type="evidence" value="ECO:0007669"/>
    <property type="project" value="TreeGrafter"/>
</dbReference>
<reference evidence="3 4" key="1">
    <citation type="submission" date="2018-06" db="EMBL/GenBank/DDBJ databases">
        <title>Genomic Encyclopedia of Type Strains, Phase III (KMG-III): the genomes of soil and plant-associated and newly described type strains.</title>
        <authorList>
            <person name="Whitman W."/>
        </authorList>
    </citation>
    <scope>NUCLEOTIDE SEQUENCE [LARGE SCALE GENOMIC DNA]</scope>
    <source>
        <strain evidence="3 4">LMG 23644</strain>
    </source>
</reference>
<evidence type="ECO:0000259" key="2">
    <source>
        <dbReference type="Pfam" id="PF01370"/>
    </source>
</evidence>
<dbReference type="Gene3D" id="3.40.50.720">
    <property type="entry name" value="NAD(P)-binding Rossmann-like Domain"/>
    <property type="match status" value="1"/>
</dbReference>
<dbReference type="InterPro" id="IPR001509">
    <property type="entry name" value="Epimerase_deHydtase"/>
</dbReference>
<feature type="transmembrane region" description="Helical" evidence="1">
    <location>
        <begin position="388"/>
        <end position="406"/>
    </location>
</feature>
<evidence type="ECO:0000256" key="1">
    <source>
        <dbReference type="SAM" id="Phobius"/>
    </source>
</evidence>
<feature type="domain" description="NAD-dependent epimerase/dehydratase" evidence="2">
    <location>
        <begin position="23"/>
        <end position="175"/>
    </location>
</feature>
<name>A0A329BV26_9BURK</name>
<sequence>MEQPLTSACLSARPSVPARSMNILVCGAEGFIGCALCDALASGGHRVRKGVRHARHDDEVAIDYTADLDPAVWLPRLRDIDVVINAVGILLERGDQTFERIHRRAPVALFEAAFNAGVRHIVQVSALGAHDGETAYFTSKRAADTYLLSLPVAHHVLRPALVYGPRGASARFFRSVASLPIHPLPAGGHQVLRPIHLDELAEVVVRLVDGSRTDQPVLDLVGGTQLEYRQMLATYRASMGLPPARSLGIPAAAVGLSAALLDRVPHSMLTRDTWRMLQSGSTAPVATTARVLGRQPAGIETFIRPADALPVRLEALAAWRPAVLRGALAVTWIWTALCSAFIYPRAASLALLAHVHLHGAVAIAALYLASALDLAFGVATLVRPGRRLWAMQGGLIAAYSLAIAVAMPEFLWHPFGPLLKNLPILALLLVLFSEEPQP</sequence>
<accession>A0A329BV26</accession>
<dbReference type="InterPro" id="IPR036291">
    <property type="entry name" value="NAD(P)-bd_dom_sf"/>
</dbReference>
<evidence type="ECO:0000313" key="4">
    <source>
        <dbReference type="Proteomes" id="UP000248918"/>
    </source>
</evidence>
<proteinExistence type="predicted"/>
<dbReference type="InterPro" id="IPR025695">
    <property type="entry name" value="DoxX-like"/>
</dbReference>
<dbReference type="AlphaFoldDB" id="A0A329BV26"/>
<dbReference type="SUPFAM" id="SSF51735">
    <property type="entry name" value="NAD(P)-binding Rossmann-fold domains"/>
    <property type="match status" value="1"/>
</dbReference>
<feature type="transmembrane region" description="Helical" evidence="1">
    <location>
        <begin position="355"/>
        <end position="376"/>
    </location>
</feature>
<protein>
    <submittedName>
        <fullName evidence="3">Uncharacterized protein YbjT (DUF2867 family)</fullName>
    </submittedName>
</protein>
<organism evidence="3 4">
    <name type="scientific">Paraburkholderia bryophila</name>
    <dbReference type="NCBI Taxonomy" id="420952"/>
    <lineage>
        <taxon>Bacteria</taxon>
        <taxon>Pseudomonadati</taxon>
        <taxon>Pseudomonadota</taxon>
        <taxon>Betaproteobacteria</taxon>
        <taxon>Burkholderiales</taxon>
        <taxon>Burkholderiaceae</taxon>
        <taxon>Paraburkholderia</taxon>
    </lineage>
</organism>
<dbReference type="Pfam" id="PF13781">
    <property type="entry name" value="DoxX_3"/>
    <property type="match status" value="1"/>
</dbReference>
<dbReference type="Pfam" id="PF01370">
    <property type="entry name" value="Epimerase"/>
    <property type="match status" value="1"/>
</dbReference>
<keyword evidence="1" id="KW-1133">Transmembrane helix</keyword>
<comment type="caution">
    <text evidence="3">The sequence shown here is derived from an EMBL/GenBank/DDBJ whole genome shotgun (WGS) entry which is preliminary data.</text>
</comment>
<dbReference type="PANTHER" id="PTHR12126:SF11">
    <property type="entry name" value="NADH DEHYDROGENASE [UBIQUINONE] 1 ALPHA SUBCOMPLEX SUBUNIT 9, MITOCHONDRIAL"/>
    <property type="match status" value="1"/>
</dbReference>
<dbReference type="Proteomes" id="UP000248918">
    <property type="component" value="Unassembled WGS sequence"/>
</dbReference>
<dbReference type="InterPro" id="IPR051207">
    <property type="entry name" value="ComplexI_NDUFA9_subunit"/>
</dbReference>
<keyword evidence="1" id="KW-0472">Membrane</keyword>
<evidence type="ECO:0000313" key="3">
    <source>
        <dbReference type="EMBL" id="RAS26433.1"/>
    </source>
</evidence>
<dbReference type="EMBL" id="QLTK01000014">
    <property type="protein sequence ID" value="RAS26433.1"/>
    <property type="molecule type" value="Genomic_DNA"/>
</dbReference>